<dbReference type="Pfam" id="PF20237">
    <property type="entry name" value="DUF6594"/>
    <property type="match status" value="1"/>
</dbReference>
<dbReference type="EMBL" id="JAGTJR010000004">
    <property type="protein sequence ID" value="KAH7061145.1"/>
    <property type="molecule type" value="Genomic_DNA"/>
</dbReference>
<comment type="caution">
    <text evidence="2">The sequence shown here is derived from an EMBL/GenBank/DDBJ whole genome shotgun (WGS) entry which is preliminary data.</text>
</comment>
<proteinExistence type="predicted"/>
<accession>A0ABQ8GNT6</accession>
<feature type="domain" description="DUF6594" evidence="1">
    <location>
        <begin position="6"/>
        <end position="99"/>
    </location>
</feature>
<dbReference type="Proteomes" id="UP000774617">
    <property type="component" value="Unassembled WGS sequence"/>
</dbReference>
<protein>
    <recommendedName>
        <fullName evidence="1">DUF6594 domain-containing protein</fullName>
    </recommendedName>
</protein>
<evidence type="ECO:0000259" key="1">
    <source>
        <dbReference type="Pfam" id="PF20237"/>
    </source>
</evidence>
<reference evidence="2 3" key="1">
    <citation type="journal article" date="2021" name="Nat. Commun.">
        <title>Genetic determinants of endophytism in the Arabidopsis root mycobiome.</title>
        <authorList>
            <person name="Mesny F."/>
            <person name="Miyauchi S."/>
            <person name="Thiergart T."/>
            <person name="Pickel B."/>
            <person name="Atanasova L."/>
            <person name="Karlsson M."/>
            <person name="Huettel B."/>
            <person name="Barry K.W."/>
            <person name="Haridas S."/>
            <person name="Chen C."/>
            <person name="Bauer D."/>
            <person name="Andreopoulos W."/>
            <person name="Pangilinan J."/>
            <person name="LaButti K."/>
            <person name="Riley R."/>
            <person name="Lipzen A."/>
            <person name="Clum A."/>
            <person name="Drula E."/>
            <person name="Henrissat B."/>
            <person name="Kohler A."/>
            <person name="Grigoriev I.V."/>
            <person name="Martin F.M."/>
            <person name="Hacquard S."/>
        </authorList>
    </citation>
    <scope>NUCLEOTIDE SEQUENCE [LARGE SCALE GENOMIC DNA]</scope>
    <source>
        <strain evidence="2 3">MPI-SDFR-AT-0080</strain>
    </source>
</reference>
<dbReference type="InterPro" id="IPR046529">
    <property type="entry name" value="DUF6594"/>
</dbReference>
<keyword evidence="3" id="KW-1185">Reference proteome</keyword>
<evidence type="ECO:0000313" key="3">
    <source>
        <dbReference type="Proteomes" id="UP000774617"/>
    </source>
</evidence>
<dbReference type="PANTHER" id="PTHR34502">
    <property type="entry name" value="DUF6594 DOMAIN-CONTAINING PROTEIN-RELATED"/>
    <property type="match status" value="1"/>
</dbReference>
<organism evidence="2 3">
    <name type="scientific">Macrophomina phaseolina</name>
    <dbReference type="NCBI Taxonomy" id="35725"/>
    <lineage>
        <taxon>Eukaryota</taxon>
        <taxon>Fungi</taxon>
        <taxon>Dikarya</taxon>
        <taxon>Ascomycota</taxon>
        <taxon>Pezizomycotina</taxon>
        <taxon>Dothideomycetes</taxon>
        <taxon>Dothideomycetes incertae sedis</taxon>
        <taxon>Botryosphaeriales</taxon>
        <taxon>Botryosphaeriaceae</taxon>
        <taxon>Macrophomina</taxon>
    </lineage>
</organism>
<name>A0ABQ8GNT6_9PEZI</name>
<evidence type="ECO:0000313" key="2">
    <source>
        <dbReference type="EMBL" id="KAH7061145.1"/>
    </source>
</evidence>
<gene>
    <name evidence="2" type="ORF">B0J12DRAFT_695329</name>
</gene>
<sequence length="114" mass="13196">MEARTKIMDKLKEYNDAIIQQDSMLRMKAPSQRDLHDVQKYLESSHMGPSALFGSDAEVWGSVERPHSHAKDLITLLGRHEYDSFSQWVTERASRGFLRVGWPQAKSSWKEPHL</sequence>
<dbReference type="PANTHER" id="PTHR34502:SF5">
    <property type="entry name" value="DUF6594 DOMAIN-CONTAINING PROTEIN"/>
    <property type="match status" value="1"/>
</dbReference>